<feature type="coiled-coil region" evidence="1">
    <location>
        <begin position="92"/>
        <end position="119"/>
    </location>
</feature>
<proteinExistence type="predicted"/>
<dbReference type="Proteomes" id="UP000183299">
    <property type="component" value="Unassembled WGS sequence"/>
</dbReference>
<dbReference type="EMBL" id="FORY01000048">
    <property type="protein sequence ID" value="SFK17323.1"/>
    <property type="molecule type" value="Genomic_DNA"/>
</dbReference>
<dbReference type="GeneID" id="98667103"/>
<evidence type="ECO:0000256" key="1">
    <source>
        <dbReference type="SAM" id="Coils"/>
    </source>
</evidence>
<dbReference type="RefSeq" id="WP_066601487.1">
    <property type="nucleotide sequence ID" value="NZ_FORY01000048.1"/>
</dbReference>
<name>A0A1I3XCR1_9RHOB</name>
<reference evidence="2 3" key="1">
    <citation type="submission" date="2016-10" db="EMBL/GenBank/DDBJ databases">
        <authorList>
            <person name="de Groot N.N."/>
        </authorList>
    </citation>
    <scope>NUCLEOTIDE SEQUENCE [LARGE SCALE GENOMIC DNA]</scope>
    <source>
        <strain evidence="2 3">CGMCC 1.8891</strain>
    </source>
</reference>
<evidence type="ECO:0000313" key="3">
    <source>
        <dbReference type="Proteomes" id="UP000183299"/>
    </source>
</evidence>
<gene>
    <name evidence="2" type="ORF">SAMN04488138_1485</name>
</gene>
<keyword evidence="3" id="KW-1185">Reference proteome</keyword>
<dbReference type="OrthoDB" id="8452206at2"/>
<dbReference type="AlphaFoldDB" id="A0A1I3XCR1"/>
<keyword evidence="1" id="KW-0175">Coiled coil</keyword>
<protein>
    <submittedName>
        <fullName evidence="2">Uncharacterized protein</fullName>
    </submittedName>
</protein>
<evidence type="ECO:0000313" key="2">
    <source>
        <dbReference type="EMBL" id="SFK17323.1"/>
    </source>
</evidence>
<dbReference type="STRING" id="576117.SAMN04488138_1485"/>
<organism evidence="2 3">
    <name type="scientific">Celeribacter halophilus</name>
    <dbReference type="NCBI Taxonomy" id="576117"/>
    <lineage>
        <taxon>Bacteria</taxon>
        <taxon>Pseudomonadati</taxon>
        <taxon>Pseudomonadota</taxon>
        <taxon>Alphaproteobacteria</taxon>
        <taxon>Rhodobacterales</taxon>
        <taxon>Roseobacteraceae</taxon>
        <taxon>Celeribacter</taxon>
    </lineage>
</organism>
<accession>A0A1I3XCR1</accession>
<sequence>MSKKSGADLGRENAARLEDYLASIDVLPNRGGKVNVSKVARACGFDRQVLYNNPACKALLDTAVIEKGLDGIEARESGEHGDDTPMVPLKKLREVEQRNGALEKKVSELRARIVGLETRLRRQEIIDEELISRGRRASPRPISLLDENDK</sequence>